<dbReference type="PANTHER" id="PTHR21237">
    <property type="entry name" value="GRPE PROTEIN"/>
    <property type="match status" value="1"/>
</dbReference>
<evidence type="ECO:0000256" key="9">
    <source>
        <dbReference type="ARBA" id="ARBA00076414"/>
    </source>
</evidence>
<dbReference type="NCBIfam" id="NF010738">
    <property type="entry name" value="PRK14140.1"/>
    <property type="match status" value="1"/>
</dbReference>
<feature type="compositionally biased region" description="Acidic residues" evidence="13">
    <location>
        <begin position="76"/>
        <end position="90"/>
    </location>
</feature>
<dbReference type="Proteomes" id="UP000637720">
    <property type="component" value="Unassembled WGS sequence"/>
</dbReference>
<evidence type="ECO:0000256" key="10">
    <source>
        <dbReference type="HAMAP-Rule" id="MF_01151"/>
    </source>
</evidence>
<dbReference type="InterPro" id="IPR013805">
    <property type="entry name" value="GrpE_CC"/>
</dbReference>
<dbReference type="InterPro" id="IPR000740">
    <property type="entry name" value="GrpE"/>
</dbReference>
<feature type="compositionally biased region" description="Low complexity" evidence="13">
    <location>
        <begin position="50"/>
        <end position="59"/>
    </location>
</feature>
<comment type="subunit">
    <text evidence="3 10">Homodimer.</text>
</comment>
<gene>
    <name evidence="10" type="primary">grpE</name>
    <name evidence="14" type="ORF">GCM10007043_06140</name>
</gene>
<dbReference type="GO" id="GO:0000774">
    <property type="term" value="F:adenyl-nucleotide exchange factor activity"/>
    <property type="evidence" value="ECO:0007669"/>
    <property type="project" value="InterPro"/>
</dbReference>
<dbReference type="SUPFAM" id="SSF51064">
    <property type="entry name" value="Head domain of nucleotide exchange factor GrpE"/>
    <property type="match status" value="1"/>
</dbReference>
<dbReference type="CDD" id="cd00446">
    <property type="entry name" value="GrpE"/>
    <property type="match status" value="1"/>
</dbReference>
<evidence type="ECO:0000256" key="5">
    <source>
        <dbReference type="ARBA" id="ARBA00023016"/>
    </source>
</evidence>
<evidence type="ECO:0000256" key="4">
    <source>
        <dbReference type="ARBA" id="ARBA00022490"/>
    </source>
</evidence>
<dbReference type="EMBL" id="BMOF01000007">
    <property type="protein sequence ID" value="GGJ95118.1"/>
    <property type="molecule type" value="Genomic_DNA"/>
</dbReference>
<keyword evidence="5 10" id="KW-0346">Stress response</keyword>
<evidence type="ECO:0000256" key="6">
    <source>
        <dbReference type="ARBA" id="ARBA00023186"/>
    </source>
</evidence>
<dbReference type="RefSeq" id="WP_188816758.1">
    <property type="nucleotide sequence ID" value="NZ_BMOF01000007.1"/>
</dbReference>
<evidence type="ECO:0000256" key="3">
    <source>
        <dbReference type="ARBA" id="ARBA00011738"/>
    </source>
</evidence>
<dbReference type="FunFam" id="2.30.22.10:FF:000001">
    <property type="entry name" value="Protein GrpE"/>
    <property type="match status" value="1"/>
</dbReference>
<organism evidence="14 15">
    <name type="scientific">Calditerricola satsumensis</name>
    <dbReference type="NCBI Taxonomy" id="373054"/>
    <lineage>
        <taxon>Bacteria</taxon>
        <taxon>Bacillati</taxon>
        <taxon>Bacillota</taxon>
        <taxon>Bacilli</taxon>
        <taxon>Bacillales</taxon>
        <taxon>Bacillaceae</taxon>
        <taxon>Calditerricola</taxon>
    </lineage>
</organism>
<dbReference type="Gene3D" id="2.30.22.10">
    <property type="entry name" value="Head domain of nucleotide exchange factor GrpE"/>
    <property type="match status" value="1"/>
</dbReference>
<evidence type="ECO:0000256" key="12">
    <source>
        <dbReference type="RuleBase" id="RU004478"/>
    </source>
</evidence>
<sequence>MNGKREAHETEGRETAPVERAAETNPAGAGAPQGGAPSGSQPDRDEAGRAEAGNAAGADQPEDAAPRAPEAGEGAAGDDAETDRDEEAGDADVAALKARVAELEREVAALKAQAQEAHERFLRARADLENARKRFEREKQDALTFGALRLVERLLPVLDNFERAMEASRATDNVEALMKGVEMVHRQLDQALRQEGLEPIEALGKPFDPNVHEAVMQAESSDHPPGTVIEELQKGYTFKGRLVRPTMVKVSK</sequence>
<feature type="compositionally biased region" description="Basic and acidic residues" evidence="13">
    <location>
        <begin position="1"/>
        <end position="22"/>
    </location>
</feature>
<evidence type="ECO:0000256" key="13">
    <source>
        <dbReference type="SAM" id="MobiDB-lite"/>
    </source>
</evidence>
<name>A0A8J3BBB5_9BACI</name>
<dbReference type="GO" id="GO:0051087">
    <property type="term" value="F:protein-folding chaperone binding"/>
    <property type="evidence" value="ECO:0007669"/>
    <property type="project" value="InterPro"/>
</dbReference>
<dbReference type="SUPFAM" id="SSF58014">
    <property type="entry name" value="Coiled-coil domain of nucleotide exchange factor GrpE"/>
    <property type="match status" value="1"/>
</dbReference>
<dbReference type="PRINTS" id="PR00773">
    <property type="entry name" value="GRPEPROTEIN"/>
</dbReference>
<dbReference type="PANTHER" id="PTHR21237:SF23">
    <property type="entry name" value="GRPE PROTEIN HOMOLOG, MITOCHONDRIAL"/>
    <property type="match status" value="1"/>
</dbReference>
<evidence type="ECO:0000256" key="1">
    <source>
        <dbReference type="ARBA" id="ARBA00004496"/>
    </source>
</evidence>
<dbReference type="InterPro" id="IPR009012">
    <property type="entry name" value="GrpE_head"/>
</dbReference>
<evidence type="ECO:0000313" key="14">
    <source>
        <dbReference type="EMBL" id="GGJ95118.1"/>
    </source>
</evidence>
<evidence type="ECO:0000256" key="2">
    <source>
        <dbReference type="ARBA" id="ARBA00009054"/>
    </source>
</evidence>
<reference evidence="14" key="2">
    <citation type="submission" date="2020-09" db="EMBL/GenBank/DDBJ databases">
        <authorList>
            <person name="Sun Q."/>
            <person name="Ohkuma M."/>
        </authorList>
    </citation>
    <scope>NUCLEOTIDE SEQUENCE</scope>
    <source>
        <strain evidence="14">JCM 14719</strain>
    </source>
</reference>
<dbReference type="GO" id="GO:0005737">
    <property type="term" value="C:cytoplasm"/>
    <property type="evidence" value="ECO:0007669"/>
    <property type="project" value="UniProtKB-SubCell"/>
</dbReference>
<dbReference type="HAMAP" id="MF_01151">
    <property type="entry name" value="GrpE"/>
    <property type="match status" value="1"/>
</dbReference>
<evidence type="ECO:0000256" key="7">
    <source>
        <dbReference type="ARBA" id="ARBA00053401"/>
    </source>
</evidence>
<keyword evidence="15" id="KW-1185">Reference proteome</keyword>
<feature type="region of interest" description="Disordered" evidence="13">
    <location>
        <begin position="1"/>
        <end position="93"/>
    </location>
</feature>
<dbReference type="GO" id="GO:0051082">
    <property type="term" value="F:unfolded protein binding"/>
    <property type="evidence" value="ECO:0007669"/>
    <property type="project" value="TreeGrafter"/>
</dbReference>
<evidence type="ECO:0000313" key="15">
    <source>
        <dbReference type="Proteomes" id="UP000637720"/>
    </source>
</evidence>
<comment type="function">
    <text evidence="7 10 11">Participates actively in the response to hyperosmotic and heat shock by preventing the aggregation of stress-denatured proteins, in association with DnaK and GrpE. It is the nucleotide exchange factor for DnaK and may function as a thermosensor. Unfolded proteins bind initially to DnaJ; upon interaction with the DnaJ-bound protein, DnaK hydrolyzes its bound ATP, resulting in the formation of a stable complex. GrpE releases ADP from DnaK; ATP binding to DnaK triggers the release of the substrate protein, thus completing the reaction cycle. Several rounds of ATP-dependent interactions between DnaJ, DnaK and GrpE are required for fully efficient folding.</text>
</comment>
<evidence type="ECO:0000256" key="11">
    <source>
        <dbReference type="RuleBase" id="RU000639"/>
    </source>
</evidence>
<comment type="subcellular location">
    <subcellularLocation>
        <location evidence="1 10">Cytoplasm</location>
    </subcellularLocation>
</comment>
<reference evidence="14" key="1">
    <citation type="journal article" date="2014" name="Int. J. Syst. Evol. Microbiol.">
        <title>Complete genome sequence of Corynebacterium casei LMG S-19264T (=DSM 44701T), isolated from a smear-ripened cheese.</title>
        <authorList>
            <consortium name="US DOE Joint Genome Institute (JGI-PGF)"/>
            <person name="Walter F."/>
            <person name="Albersmeier A."/>
            <person name="Kalinowski J."/>
            <person name="Ruckert C."/>
        </authorList>
    </citation>
    <scope>NUCLEOTIDE SEQUENCE</scope>
    <source>
        <strain evidence="14">JCM 14719</strain>
    </source>
</reference>
<comment type="caution">
    <text evidence="14">The sequence shown here is derived from an EMBL/GenBank/DDBJ whole genome shotgun (WGS) entry which is preliminary data.</text>
</comment>
<keyword evidence="6 10" id="KW-0143">Chaperone</keyword>
<dbReference type="GO" id="GO:0042803">
    <property type="term" value="F:protein homodimerization activity"/>
    <property type="evidence" value="ECO:0007669"/>
    <property type="project" value="InterPro"/>
</dbReference>
<accession>A0A8J3BBB5</accession>
<dbReference type="Gene3D" id="3.90.20.20">
    <property type="match status" value="1"/>
</dbReference>
<keyword evidence="4 10" id="KW-0963">Cytoplasm</keyword>
<dbReference type="Pfam" id="PF01025">
    <property type="entry name" value="GrpE"/>
    <property type="match status" value="1"/>
</dbReference>
<proteinExistence type="inferred from homology"/>
<dbReference type="AlphaFoldDB" id="A0A8J3BBB5"/>
<dbReference type="PROSITE" id="PS01071">
    <property type="entry name" value="GRPE"/>
    <property type="match status" value="1"/>
</dbReference>
<evidence type="ECO:0000256" key="8">
    <source>
        <dbReference type="ARBA" id="ARBA00072274"/>
    </source>
</evidence>
<dbReference type="GO" id="GO:0006457">
    <property type="term" value="P:protein folding"/>
    <property type="evidence" value="ECO:0007669"/>
    <property type="project" value="InterPro"/>
</dbReference>
<comment type="similarity">
    <text evidence="2 10 12">Belongs to the GrpE family.</text>
</comment>
<protein>
    <recommendedName>
        <fullName evidence="8 10">Protein GrpE</fullName>
    </recommendedName>
    <alternativeName>
        <fullName evidence="9 10">HSP-70 cofactor</fullName>
    </alternativeName>
</protein>